<reference evidence="1 2" key="1">
    <citation type="submission" date="2019-03" db="EMBL/GenBank/DDBJ databases">
        <title>Arthrobacter sp. nov., an bacterium isolated from biocrust in Mu Us Desert.</title>
        <authorList>
            <person name="Lixiong L."/>
        </authorList>
    </citation>
    <scope>NUCLEOTIDE SEQUENCE [LARGE SCALE GENOMIC DNA]</scope>
    <source>
        <strain evidence="1 2">SLN-3</strain>
    </source>
</reference>
<gene>
    <name evidence="1" type="ORF">E2F48_00675</name>
</gene>
<evidence type="ECO:0000313" key="1">
    <source>
        <dbReference type="EMBL" id="TDK27690.1"/>
    </source>
</evidence>
<dbReference type="AlphaFoldDB" id="A0A4R5U226"/>
<dbReference type="Gene3D" id="3.10.28.20">
    <property type="entry name" value="Acetamidase/Formamidase-like domains"/>
    <property type="match status" value="1"/>
</dbReference>
<comment type="caution">
    <text evidence="1">The sequence shown here is derived from an EMBL/GenBank/DDBJ whole genome shotgun (WGS) entry which is preliminary data.</text>
</comment>
<proteinExistence type="predicted"/>
<dbReference type="PANTHER" id="PTHR31891:SF1">
    <property type="entry name" value="FORMAMIDASE C869.04-RELATED"/>
    <property type="match status" value="1"/>
</dbReference>
<dbReference type="OrthoDB" id="9785236at2"/>
<protein>
    <submittedName>
        <fullName evidence="1">Acetamidase</fullName>
    </submittedName>
</protein>
<sequence length="307" mass="31850">MAVHTLPAGRSTVLQSFNRSVPPVLEVHPGDTVVVSSLDASGHLEAPTSPGEAKPLMFPDRLGHCLTGPIAVRGAVPGDVLAVSFTALTPGEWGWTIAGHRRDALASALGMDEAEPQWLLWDLDPAQGTGVNQLGHAVGLSPFLGVVGMPPNEPGEFQTVPPRAAGGGNIDCRELTAGSVLYLPVTVPGAMLCVGDGHARQGDGEVGGTAIECPMTSELVLDLAADPALQSIHAVTPTARITFGFDSDLNAASAEALGAMLTWMQAMYGLDRTRALALASTVVDLRVTQIANEVWGVHAVLGRDALR</sequence>
<dbReference type="SUPFAM" id="SSF141130">
    <property type="entry name" value="Acetamidase/Formamidase-like"/>
    <property type="match status" value="1"/>
</dbReference>
<dbReference type="GO" id="GO:0016811">
    <property type="term" value="F:hydrolase activity, acting on carbon-nitrogen (but not peptide) bonds, in linear amides"/>
    <property type="evidence" value="ECO:0007669"/>
    <property type="project" value="InterPro"/>
</dbReference>
<dbReference type="Proteomes" id="UP000295411">
    <property type="component" value="Unassembled WGS sequence"/>
</dbReference>
<dbReference type="RefSeq" id="WP_133402120.1">
    <property type="nucleotide sequence ID" value="NZ_SMTK01000001.1"/>
</dbReference>
<dbReference type="Gene3D" id="2.60.120.580">
    <property type="entry name" value="Acetamidase/Formamidase-like domains"/>
    <property type="match status" value="2"/>
</dbReference>
<organism evidence="1 2">
    <name type="scientific">Arthrobacter crusticola</name>
    <dbReference type="NCBI Taxonomy" id="2547960"/>
    <lineage>
        <taxon>Bacteria</taxon>
        <taxon>Bacillati</taxon>
        <taxon>Actinomycetota</taxon>
        <taxon>Actinomycetes</taxon>
        <taxon>Micrococcales</taxon>
        <taxon>Micrococcaceae</taxon>
        <taxon>Arthrobacter</taxon>
    </lineage>
</organism>
<dbReference type="Pfam" id="PF03069">
    <property type="entry name" value="FmdA_AmdA"/>
    <property type="match status" value="2"/>
</dbReference>
<evidence type="ECO:0000313" key="2">
    <source>
        <dbReference type="Proteomes" id="UP000295411"/>
    </source>
</evidence>
<dbReference type="EMBL" id="SMTK01000001">
    <property type="protein sequence ID" value="TDK27690.1"/>
    <property type="molecule type" value="Genomic_DNA"/>
</dbReference>
<accession>A0A4R5U226</accession>
<dbReference type="InterPro" id="IPR004304">
    <property type="entry name" value="FmdA_AmdA"/>
</dbReference>
<name>A0A4R5U226_9MICC</name>
<dbReference type="PANTHER" id="PTHR31891">
    <property type="entry name" value="FORMAMIDASE C869.04-RELATED"/>
    <property type="match status" value="1"/>
</dbReference>
<keyword evidence="2" id="KW-1185">Reference proteome</keyword>